<reference evidence="4" key="1">
    <citation type="journal article" date="2012" name="Science">
        <title>Fermentation, hydrogen, and sulfur metabolism in multiple uncultivated bacterial phyla.</title>
        <authorList>
            <person name="Wrighton K.C."/>
            <person name="Thomas B.C."/>
            <person name="Sharon I."/>
            <person name="Miller C.S."/>
            <person name="Castelle C.J."/>
            <person name="VerBerkmoes N.C."/>
            <person name="Wilkins M.J."/>
            <person name="Hettich R.L."/>
            <person name="Lipton M.S."/>
            <person name="Williams K.H."/>
            <person name="Long P.E."/>
            <person name="Banfield J.F."/>
        </authorList>
    </citation>
    <scope>NUCLEOTIDE SEQUENCE [LARGE SCALE GENOMIC DNA]</scope>
</reference>
<keyword evidence="1" id="KW-1133">Transmembrane helix</keyword>
<keyword evidence="1" id="KW-0472">Membrane</keyword>
<organism evidence="4">
    <name type="scientific">uncultured bacterium</name>
    <name type="common">gcode 4</name>
    <dbReference type="NCBI Taxonomy" id="1234023"/>
    <lineage>
        <taxon>Bacteria</taxon>
        <taxon>environmental samples</taxon>
    </lineage>
</organism>
<dbReference type="Pfam" id="PF14402">
    <property type="entry name" value="7TM_transglut"/>
    <property type="match status" value="1"/>
</dbReference>
<feature type="transmembrane region" description="Helical" evidence="1">
    <location>
        <begin position="328"/>
        <end position="350"/>
    </location>
</feature>
<protein>
    <recommendedName>
        <fullName evidence="3">7 transmembrane helices usually fused to an inactive transglutaminase domain-containing protein</fullName>
    </recommendedName>
</protein>
<keyword evidence="1" id="KW-0812">Transmembrane</keyword>
<feature type="signal peptide" evidence="2">
    <location>
        <begin position="1"/>
        <end position="23"/>
    </location>
</feature>
<dbReference type="EMBL" id="AMFJ01036181">
    <property type="protein sequence ID" value="EKD24656.1"/>
    <property type="molecule type" value="Genomic_DNA"/>
</dbReference>
<evidence type="ECO:0000259" key="3">
    <source>
        <dbReference type="Pfam" id="PF14402"/>
    </source>
</evidence>
<feature type="transmembrane region" description="Helical" evidence="1">
    <location>
        <begin position="362"/>
        <end position="381"/>
    </location>
</feature>
<feature type="transmembrane region" description="Helical" evidence="1">
    <location>
        <begin position="393"/>
        <end position="416"/>
    </location>
</feature>
<sequence>MKKISLFIFLFLGSICLFTPASAQLTPADCEWQTHCSAPTRWVNYTNTIIYLWAQGEEFDLGFQQNFDKQRTLLQEIFIADNKSFSEEDILTRIKDNMTDIKASKVLIINTSNFDVLLQILAKVHVSDNLNLKDKTIYLVTNSNKFFLKRVLAKYIKPIEITKIYTLSQDKLLNFLSTLSLNKITNQEEYITPFSLSFQETPKYLPISYLIDRLISHGFPIELVTIFLVLSLGTLLISILRQIVGFSIFGMYSPLLFAVSMSILGVPFSLALLGIWWVAKLLMWLVTKKMYLLHNTKTSLLILFYFILMLLTFWLNTIFWLNFVDFTLFANGFIIFPMIFIIIVSDKVFNEWFKLFSKGRRVAFLEFFVVSLSVYGLFYRTGLKHLLLAFPELLIVIFILNIAVGRFTGLQLLEYFRFMPLIKKSSEESEEEEE</sequence>
<feature type="transmembrane region" description="Helical" evidence="1">
    <location>
        <begin position="214"/>
        <end position="236"/>
    </location>
</feature>
<accession>K1XHF4</accession>
<evidence type="ECO:0000313" key="4">
    <source>
        <dbReference type="EMBL" id="EKD24656.1"/>
    </source>
</evidence>
<dbReference type="InterPro" id="IPR025840">
    <property type="entry name" value="7TM_transglut"/>
</dbReference>
<evidence type="ECO:0000256" key="2">
    <source>
        <dbReference type="SAM" id="SignalP"/>
    </source>
</evidence>
<feature type="chain" id="PRO_5022929292" description="7 transmembrane helices usually fused to an inactive transglutaminase domain-containing protein" evidence="2">
    <location>
        <begin position="24"/>
        <end position="434"/>
    </location>
</feature>
<evidence type="ECO:0000256" key="1">
    <source>
        <dbReference type="SAM" id="Phobius"/>
    </source>
</evidence>
<feature type="domain" description="7 transmembrane helices usually fused to an inactive transglutaminase" evidence="3">
    <location>
        <begin position="225"/>
        <end position="421"/>
    </location>
</feature>
<feature type="transmembrane region" description="Helical" evidence="1">
    <location>
        <begin position="299"/>
        <end position="322"/>
    </location>
</feature>
<gene>
    <name evidence="4" type="ORF">ACD_80C00174G0006</name>
</gene>
<comment type="caution">
    <text evidence="4">The sequence shown here is derived from an EMBL/GenBank/DDBJ whole genome shotgun (WGS) entry which is preliminary data.</text>
</comment>
<dbReference type="AlphaFoldDB" id="K1XHF4"/>
<proteinExistence type="predicted"/>
<keyword evidence="2" id="KW-0732">Signal</keyword>
<name>K1XHF4_9BACT</name>